<dbReference type="PANTHER" id="PTHR36507:SF1">
    <property type="entry name" value="BLL1555 PROTEIN"/>
    <property type="match status" value="1"/>
</dbReference>
<gene>
    <name evidence="7" type="ORF">IPV69_15510</name>
</gene>
<feature type="transmembrane region" description="Helical" evidence="5">
    <location>
        <begin position="179"/>
        <end position="201"/>
    </location>
</feature>
<dbReference type="RefSeq" id="WP_206290602.1">
    <property type="nucleotide sequence ID" value="NZ_CP063458.1"/>
</dbReference>
<protein>
    <recommendedName>
        <fullName evidence="6">Blue (type 1) copper domain-containing protein</fullName>
    </recommendedName>
</protein>
<dbReference type="InterPro" id="IPR000923">
    <property type="entry name" value="BlueCu_1"/>
</dbReference>
<dbReference type="EMBL" id="CP063458">
    <property type="protein sequence ID" value="QOV87692.1"/>
    <property type="molecule type" value="Genomic_DNA"/>
</dbReference>
<keyword evidence="1" id="KW-0813">Transport</keyword>
<keyword evidence="5" id="KW-0812">Transmembrane</keyword>
<keyword evidence="4" id="KW-0186">Copper</keyword>
<keyword evidence="5" id="KW-1133">Transmembrane helix</keyword>
<evidence type="ECO:0000313" key="8">
    <source>
        <dbReference type="Proteomes" id="UP000593765"/>
    </source>
</evidence>
<accession>A0A7M2WRC0</accession>
<organism evidence="7 8">
    <name type="scientific">Humisphaera borealis</name>
    <dbReference type="NCBI Taxonomy" id="2807512"/>
    <lineage>
        <taxon>Bacteria</taxon>
        <taxon>Pseudomonadati</taxon>
        <taxon>Planctomycetota</taxon>
        <taxon>Phycisphaerae</taxon>
        <taxon>Tepidisphaerales</taxon>
        <taxon>Tepidisphaeraceae</taxon>
        <taxon>Humisphaera</taxon>
    </lineage>
</organism>
<dbReference type="AlphaFoldDB" id="A0A7M2WRC0"/>
<dbReference type="Gene3D" id="2.60.40.420">
    <property type="entry name" value="Cupredoxins - blue copper proteins"/>
    <property type="match status" value="1"/>
</dbReference>
<reference evidence="7 8" key="1">
    <citation type="submission" date="2020-10" db="EMBL/GenBank/DDBJ databases">
        <title>Wide distribution of Phycisphaera-like planctomycetes from WD2101 soil group in peatlands and genome analysis of the first cultivated representative.</title>
        <authorList>
            <person name="Dedysh S.N."/>
            <person name="Beletsky A.V."/>
            <person name="Ivanova A."/>
            <person name="Kulichevskaya I.S."/>
            <person name="Suzina N.E."/>
            <person name="Philippov D.A."/>
            <person name="Rakitin A.L."/>
            <person name="Mardanov A.V."/>
            <person name="Ravin N.V."/>
        </authorList>
    </citation>
    <scope>NUCLEOTIDE SEQUENCE [LARGE SCALE GENOMIC DNA]</scope>
    <source>
        <strain evidence="7 8">M1803</strain>
    </source>
</reference>
<dbReference type="KEGG" id="hbs:IPV69_15510"/>
<evidence type="ECO:0000256" key="1">
    <source>
        <dbReference type="ARBA" id="ARBA00022448"/>
    </source>
</evidence>
<feature type="domain" description="Blue (type 1) copper" evidence="6">
    <location>
        <begin position="95"/>
        <end position="182"/>
    </location>
</feature>
<proteinExistence type="predicted"/>
<evidence type="ECO:0000256" key="5">
    <source>
        <dbReference type="SAM" id="Phobius"/>
    </source>
</evidence>
<dbReference type="PANTHER" id="PTHR36507">
    <property type="entry name" value="BLL1555 PROTEIN"/>
    <property type="match status" value="1"/>
</dbReference>
<evidence type="ECO:0000256" key="3">
    <source>
        <dbReference type="ARBA" id="ARBA00022982"/>
    </source>
</evidence>
<dbReference type="GO" id="GO:0005507">
    <property type="term" value="F:copper ion binding"/>
    <property type="evidence" value="ECO:0007669"/>
    <property type="project" value="InterPro"/>
</dbReference>
<dbReference type="SUPFAM" id="SSF49503">
    <property type="entry name" value="Cupredoxins"/>
    <property type="match status" value="1"/>
</dbReference>
<dbReference type="GO" id="GO:0009055">
    <property type="term" value="F:electron transfer activity"/>
    <property type="evidence" value="ECO:0007669"/>
    <property type="project" value="InterPro"/>
</dbReference>
<evidence type="ECO:0000313" key="7">
    <source>
        <dbReference type="EMBL" id="QOV87692.1"/>
    </source>
</evidence>
<dbReference type="InterPro" id="IPR008972">
    <property type="entry name" value="Cupredoxin"/>
</dbReference>
<sequence length="212" mass="22522">MPADLVHLGGRHRFVIADAPLWRNNLRTSGEMMTSLHRILAIMAVLCLAPDAEPCSIPHTPNGPCGSSTLQCHCSKFSVQAPSALQMGAGQSGIVDVTIQNFRFTSASVVIEPGTTVRWTNLDSIEHTTTSQTGPGTLVPSGIWNSGAMLLNDVFSFTFNNPGTFSYYCQPHGSGMQGLITVIPEPASVAAAMLLGAVLIARRRGGLMMRLG</sequence>
<dbReference type="InterPro" id="IPR028871">
    <property type="entry name" value="BlueCu_1_BS"/>
</dbReference>
<keyword evidence="3" id="KW-0249">Electron transport</keyword>
<dbReference type="InterPro" id="IPR052721">
    <property type="entry name" value="ET_Amicyanin"/>
</dbReference>
<keyword evidence="2" id="KW-0479">Metal-binding</keyword>
<keyword evidence="5" id="KW-0472">Membrane</keyword>
<evidence type="ECO:0000259" key="6">
    <source>
        <dbReference type="Pfam" id="PF00127"/>
    </source>
</evidence>
<name>A0A7M2WRC0_9BACT</name>
<evidence type="ECO:0000256" key="4">
    <source>
        <dbReference type="ARBA" id="ARBA00023008"/>
    </source>
</evidence>
<dbReference type="PROSITE" id="PS00196">
    <property type="entry name" value="COPPER_BLUE"/>
    <property type="match status" value="1"/>
</dbReference>
<dbReference type="Proteomes" id="UP000593765">
    <property type="component" value="Chromosome"/>
</dbReference>
<dbReference type="Pfam" id="PF00127">
    <property type="entry name" value="Copper-bind"/>
    <property type="match status" value="1"/>
</dbReference>
<keyword evidence="8" id="KW-1185">Reference proteome</keyword>
<evidence type="ECO:0000256" key="2">
    <source>
        <dbReference type="ARBA" id="ARBA00022723"/>
    </source>
</evidence>